<dbReference type="EMBL" id="SSNT01000023">
    <property type="protein sequence ID" value="THF75996.1"/>
    <property type="molecule type" value="Genomic_DNA"/>
</dbReference>
<dbReference type="OrthoDB" id="2964978at2"/>
<keyword evidence="2" id="KW-1185">Reference proteome</keyword>
<accession>A0A4V3WEE7</accession>
<name>A0A4V3WEE7_9BACI</name>
<reference evidence="1 2" key="1">
    <citation type="submission" date="2019-04" db="EMBL/GenBank/DDBJ databases">
        <title>Bacillus sediminilitoris sp. nov., isolated from a tidal flat sediment on the East China Sea.</title>
        <authorList>
            <person name="Wei Y."/>
            <person name="Mao H."/>
            <person name="Fang J."/>
        </authorList>
    </citation>
    <scope>NUCLEOTIDE SEQUENCE [LARGE SCALE GENOMIC DNA]</scope>
    <source>
        <strain evidence="1 2">DSL-17</strain>
    </source>
</reference>
<evidence type="ECO:0008006" key="3">
    <source>
        <dbReference type="Google" id="ProtNLM"/>
    </source>
</evidence>
<dbReference type="Proteomes" id="UP000310334">
    <property type="component" value="Unassembled WGS sequence"/>
</dbReference>
<sequence>MIDPTVFDNLKVIVEGYIYDLDLEKEISVINRSDLIDLARMSRSYLITFSNIEKSPSSVTFEIEMKHKQLSGELQETILYPVCHIKLTLQEEINGKEYDELLLRKLKKLWGDEHLIKLFVTKEITSPIKNYQHQYQICFNTTYGEDDIEALLQIVDQSISLLRTMTR</sequence>
<gene>
    <name evidence="1" type="ORF">E6W99_22570</name>
</gene>
<comment type="caution">
    <text evidence="1">The sequence shown here is derived from an EMBL/GenBank/DDBJ whole genome shotgun (WGS) entry which is preliminary data.</text>
</comment>
<dbReference type="RefSeq" id="WP_136358086.1">
    <property type="nucleotide sequence ID" value="NZ_CP046266.1"/>
</dbReference>
<protein>
    <recommendedName>
        <fullName evidence="3">Group-specific protein</fullName>
    </recommendedName>
</protein>
<evidence type="ECO:0000313" key="2">
    <source>
        <dbReference type="Proteomes" id="UP000310334"/>
    </source>
</evidence>
<evidence type="ECO:0000313" key="1">
    <source>
        <dbReference type="EMBL" id="THF75996.1"/>
    </source>
</evidence>
<dbReference type="AlphaFoldDB" id="A0A4V3WEE7"/>
<organism evidence="1 2">
    <name type="scientific">Metabacillus sediminilitoris</name>
    <dbReference type="NCBI Taxonomy" id="2567941"/>
    <lineage>
        <taxon>Bacteria</taxon>
        <taxon>Bacillati</taxon>
        <taxon>Bacillota</taxon>
        <taxon>Bacilli</taxon>
        <taxon>Bacillales</taxon>
        <taxon>Bacillaceae</taxon>
        <taxon>Metabacillus</taxon>
    </lineage>
</organism>
<proteinExistence type="predicted"/>